<sequence length="223" mass="22830">EAVGRHPHPERESLHRAPPGASTRRPGRPRDPRLRRGFDGRHHGPRRGACAGRPERAGARPPTQGGCGGRDGGRAAVSARRRAAAAGRGGPDLARPAGGLGRGKLPAALPGGRAPRPLAGAPRAALPPASALLRGLRDLRAEGRLRGVRGVPPRADHGGCGLCPPAGGRGTDGLPARAHGQRLPALEGGADQNPPALGPHANRLRARRNPLAPGPLLQDEDGL</sequence>
<feature type="region of interest" description="Disordered" evidence="1">
    <location>
        <begin position="147"/>
        <end position="223"/>
    </location>
</feature>
<evidence type="ECO:0000313" key="2">
    <source>
        <dbReference type="EMBL" id="CAA9477086.1"/>
    </source>
</evidence>
<feature type="non-terminal residue" evidence="2">
    <location>
        <position position="223"/>
    </location>
</feature>
<name>A0A6J4RTQ7_9ACTN</name>
<feature type="region of interest" description="Disordered" evidence="1">
    <location>
        <begin position="1"/>
        <end position="127"/>
    </location>
</feature>
<reference evidence="2" key="1">
    <citation type="submission" date="2020-02" db="EMBL/GenBank/DDBJ databases">
        <authorList>
            <person name="Meier V. D."/>
        </authorList>
    </citation>
    <scope>NUCLEOTIDE SEQUENCE</scope>
    <source>
        <strain evidence="2">AVDCRST_MAG02</strain>
    </source>
</reference>
<feature type="compositionally biased region" description="Low complexity" evidence="1">
    <location>
        <begin position="105"/>
        <end position="127"/>
    </location>
</feature>
<protein>
    <submittedName>
        <fullName evidence="2">Uncharacterized protein</fullName>
    </submittedName>
</protein>
<proteinExistence type="predicted"/>
<feature type="compositionally biased region" description="Basic and acidic residues" evidence="1">
    <location>
        <begin position="28"/>
        <end position="42"/>
    </location>
</feature>
<dbReference type="AlphaFoldDB" id="A0A6J4RTQ7"/>
<gene>
    <name evidence="2" type="ORF">AVDCRST_MAG02-4211</name>
</gene>
<evidence type="ECO:0000256" key="1">
    <source>
        <dbReference type="SAM" id="MobiDB-lite"/>
    </source>
</evidence>
<feature type="non-terminal residue" evidence="2">
    <location>
        <position position="1"/>
    </location>
</feature>
<dbReference type="EMBL" id="CADCVH010000117">
    <property type="protein sequence ID" value="CAA9477086.1"/>
    <property type="molecule type" value="Genomic_DNA"/>
</dbReference>
<accession>A0A6J4RTQ7</accession>
<organism evidence="2">
    <name type="scientific">uncultured Rubrobacteraceae bacterium</name>
    <dbReference type="NCBI Taxonomy" id="349277"/>
    <lineage>
        <taxon>Bacteria</taxon>
        <taxon>Bacillati</taxon>
        <taxon>Actinomycetota</taxon>
        <taxon>Rubrobacteria</taxon>
        <taxon>Rubrobacterales</taxon>
        <taxon>Rubrobacteraceae</taxon>
        <taxon>environmental samples</taxon>
    </lineage>
</organism>